<dbReference type="Proteomes" id="UP000659388">
    <property type="component" value="Unassembled WGS sequence"/>
</dbReference>
<name>A0A937F742_9BACT</name>
<evidence type="ECO:0000313" key="1">
    <source>
        <dbReference type="EMBL" id="MBL3656960.1"/>
    </source>
</evidence>
<accession>A0A937F742</accession>
<dbReference type="Pfam" id="PF08933">
    <property type="entry name" value="PrnB"/>
    <property type="match status" value="1"/>
</dbReference>
<dbReference type="Gene3D" id="1.20.58.1320">
    <property type="match status" value="1"/>
</dbReference>
<dbReference type="Gene3D" id="1.20.58.480">
    <property type="match status" value="1"/>
</dbReference>
<dbReference type="SUPFAM" id="SSF140959">
    <property type="entry name" value="Indolic compounds 2,3-dioxygenase-like"/>
    <property type="match status" value="1"/>
</dbReference>
<dbReference type="GO" id="GO:0020037">
    <property type="term" value="F:heme binding"/>
    <property type="evidence" value="ECO:0007669"/>
    <property type="project" value="InterPro"/>
</dbReference>
<comment type="caution">
    <text evidence="1">The sequence shown here is derived from an EMBL/GenBank/DDBJ whole genome shotgun (WGS) entry which is preliminary data.</text>
</comment>
<proteinExistence type="predicted"/>
<dbReference type="RefSeq" id="WP_202244755.1">
    <property type="nucleotide sequence ID" value="NZ_JAESIY010000006.1"/>
</dbReference>
<protein>
    <submittedName>
        <fullName evidence="1">DUF1864 family protein</fullName>
    </submittedName>
</protein>
<dbReference type="InterPro" id="IPR037217">
    <property type="entry name" value="Trp/Indoleamine_2_3_dOase-like"/>
</dbReference>
<sequence>MSHSFKRNFFWEQSLFVQVNQNLSIADLDPLEMDDFFRILPEYNQNGNVRKLVEALYKHLPYPDKLSGFNYEEAIAAMRDIGILLGSIKRHGHEPIDEVPELDYVLDILSEKTDLPPRDTLLHYSVWNPSGQRMRTYTHFEDEAGLIESVKMAMSPVVKAIYYLVELHNTDVDSEQFAEICHLADNSFKQMVQAIVFAMRKVDTGVFSKHLRFYYDPIKLYGRDYLGPGAVEMPVFIYDHLLWGADCDDEQYYAFQNTYVPYVLPQLRDIYYNYKGRESLSSKVQEALLHNKNSENVMKSAEALRNMFKTLVSFRMPHKRMAEDAYSKQSERATGSGGYSTGILGAIIKMMNDKRHELDCTMKLVGCLNTGNRIAG</sequence>
<gene>
    <name evidence="1" type="ORF">JL102_12510</name>
</gene>
<dbReference type="InterPro" id="IPR015029">
    <property type="entry name" value="PrnB"/>
</dbReference>
<dbReference type="GO" id="GO:0019441">
    <property type="term" value="P:L-tryptophan catabolic process to kynurenine"/>
    <property type="evidence" value="ECO:0007669"/>
    <property type="project" value="InterPro"/>
</dbReference>
<dbReference type="GO" id="GO:0046872">
    <property type="term" value="F:metal ion binding"/>
    <property type="evidence" value="ECO:0007669"/>
    <property type="project" value="InterPro"/>
</dbReference>
<keyword evidence="2" id="KW-1185">Reference proteome</keyword>
<evidence type="ECO:0000313" key="2">
    <source>
        <dbReference type="Proteomes" id="UP000659388"/>
    </source>
</evidence>
<dbReference type="EMBL" id="JAESIY010000006">
    <property type="protein sequence ID" value="MBL3656960.1"/>
    <property type="molecule type" value="Genomic_DNA"/>
</dbReference>
<dbReference type="AlphaFoldDB" id="A0A937F742"/>
<organism evidence="1 2">
    <name type="scientific">Fulvivirga sediminis</name>
    <dbReference type="NCBI Taxonomy" id="2803949"/>
    <lineage>
        <taxon>Bacteria</taxon>
        <taxon>Pseudomonadati</taxon>
        <taxon>Bacteroidota</taxon>
        <taxon>Cytophagia</taxon>
        <taxon>Cytophagales</taxon>
        <taxon>Fulvivirgaceae</taxon>
        <taxon>Fulvivirga</taxon>
    </lineage>
</organism>
<reference evidence="1" key="1">
    <citation type="submission" date="2021-01" db="EMBL/GenBank/DDBJ databases">
        <title>Fulvivirga kasyanovii gen. nov., sp nov., a novel member of the phylum Bacteroidetes isolated from seawater in a mussel farm.</title>
        <authorList>
            <person name="Zhao L.-H."/>
            <person name="Wang Z.-J."/>
        </authorList>
    </citation>
    <scope>NUCLEOTIDE SEQUENCE</scope>
    <source>
        <strain evidence="1">2943</strain>
    </source>
</reference>